<sequence>MVLLRIPRGERCSLRGSLRNTPPFGRAITPPPTADQSRKSDQKHSASYEEFTFDQDGVMWLSKLVVLPFGRLKMTSLAEACTRGNAHDVEQLLSRIGTPETLAKELAACDDWAGSTPLHWAAFSRDGERCVRLLLERKADPTAKNTRDGSLPIHLAARYGRMESLKVLLLRMDDGWNAVNALHSTPLHESCFQGHADAADLLCQLRANLERSDTHGKTPLLAAVQAGHLEVVRCLLRHGAKTDTFPVVLSHSRSQSTSALLERNDAAAAAAAAPSLFARAARISKARRKKFSHDSPTAGKSRLLYTIPREGALSVAMSEGHVLLVSELLLHRCRSSAGGRAAAADDEARDSVDEDSSHASAHLLGRYIRCLELTTVRKFIYSKWTAAEGLAQEDTLQLFTLLVLSTLSPRSKPREEDHTDPPNPVLYALQLSANCNYKARHYSRDRRTADRLRAAAAAMDKVACGLVEAANFAAEQANAPGQFNCWSTGKTEYYPAMVGMVWLDGAVEFAAQSGLRHFSSNTIVYLHVQSLFLPAAPTDSLSAGGRAAALALSCVLNLATLPFLVVLPRSVELMLQEYQRRATPQLTLFWFTPFGAFFLSEASKLLLALLLTFAPLSYTDFGFFDGVTIAYAATMAENEARELLDDGWKTYFNDEFNAADIVLVALLSSHQFLHILSLALDDPGLQSSAAIPLRSLCCLVAWLRLLEIMFVFPHSGPHLLMALKMFADLKTFLLLMVAFIVPFTGALYVLFLNSLSAADREAFSPLDLFKMLLIFELDATPMAMLRELDYTNREQEWVIFVLAAMFGFSAALLLLNLLIATFAKSVDTISQDLDSHFKLKFAKIVVSARRAPLVPRPLNFVRNAVLLVYHAIDYCCAGKPLKLVFSFVGGCTKDAEDSSGRGRLQFQPVADATQPANKAYHRVAAFIERALSPEVMLLPEKVVESQEGSQASHKQIVAARASDDEFRHDVMRRLGRLELIEQKLDGLAELLQKRTSESGLCT</sequence>
<dbReference type="EMBL" id="JBGBPQ010000010">
    <property type="protein sequence ID" value="KAL1518651.1"/>
    <property type="molecule type" value="Genomic_DNA"/>
</dbReference>
<keyword evidence="7" id="KW-1185">Reference proteome</keyword>
<dbReference type="PANTHER" id="PTHR24198:SF165">
    <property type="entry name" value="ANKYRIN REPEAT-CONTAINING PROTEIN-RELATED"/>
    <property type="match status" value="1"/>
</dbReference>
<feature type="transmembrane region" description="Helical" evidence="5">
    <location>
        <begin position="588"/>
        <end position="614"/>
    </location>
</feature>
<dbReference type="AlphaFoldDB" id="A0AB34JAS0"/>
<keyword evidence="1" id="KW-0677">Repeat</keyword>
<dbReference type="InterPro" id="IPR002110">
    <property type="entry name" value="Ankyrin_rpt"/>
</dbReference>
<dbReference type="SUPFAM" id="SSF48403">
    <property type="entry name" value="Ankyrin repeat"/>
    <property type="match status" value="1"/>
</dbReference>
<evidence type="ECO:0000256" key="4">
    <source>
        <dbReference type="SAM" id="MobiDB-lite"/>
    </source>
</evidence>
<name>A0AB34JAS0_PRYPA</name>
<dbReference type="PANTHER" id="PTHR24198">
    <property type="entry name" value="ANKYRIN REPEAT AND PROTEIN KINASE DOMAIN-CONTAINING PROTEIN"/>
    <property type="match status" value="1"/>
</dbReference>
<dbReference type="SMART" id="SM00248">
    <property type="entry name" value="ANK"/>
    <property type="match status" value="5"/>
</dbReference>
<feature type="transmembrane region" description="Helical" evidence="5">
    <location>
        <begin position="797"/>
        <end position="819"/>
    </location>
</feature>
<protein>
    <recommendedName>
        <fullName evidence="8">Ion transport domain-containing protein</fullName>
    </recommendedName>
</protein>
<feature type="region of interest" description="Disordered" evidence="4">
    <location>
        <begin position="15"/>
        <end position="43"/>
    </location>
</feature>
<evidence type="ECO:0000256" key="2">
    <source>
        <dbReference type="ARBA" id="ARBA00023043"/>
    </source>
</evidence>
<accession>A0AB34JAS0</accession>
<dbReference type="Gene3D" id="1.25.40.20">
    <property type="entry name" value="Ankyrin repeat-containing domain"/>
    <property type="match status" value="2"/>
</dbReference>
<dbReference type="Pfam" id="PF00023">
    <property type="entry name" value="Ank"/>
    <property type="match status" value="1"/>
</dbReference>
<dbReference type="InterPro" id="IPR036770">
    <property type="entry name" value="Ankyrin_rpt-contain_sf"/>
</dbReference>
<proteinExistence type="predicted"/>
<dbReference type="PROSITE" id="PS50297">
    <property type="entry name" value="ANK_REP_REGION"/>
    <property type="match status" value="3"/>
</dbReference>
<evidence type="ECO:0008006" key="8">
    <source>
        <dbReference type="Google" id="ProtNLM"/>
    </source>
</evidence>
<feature type="transmembrane region" description="Helical" evidence="5">
    <location>
        <begin position="661"/>
        <end position="680"/>
    </location>
</feature>
<comment type="caution">
    <text evidence="6">The sequence shown here is derived from an EMBL/GenBank/DDBJ whole genome shotgun (WGS) entry which is preliminary data.</text>
</comment>
<evidence type="ECO:0000256" key="1">
    <source>
        <dbReference type="ARBA" id="ARBA00022737"/>
    </source>
</evidence>
<evidence type="ECO:0000256" key="3">
    <source>
        <dbReference type="PROSITE-ProRule" id="PRU00023"/>
    </source>
</evidence>
<dbReference type="PROSITE" id="PS50088">
    <property type="entry name" value="ANK_REPEAT"/>
    <property type="match status" value="3"/>
</dbReference>
<evidence type="ECO:0000313" key="6">
    <source>
        <dbReference type="EMBL" id="KAL1518651.1"/>
    </source>
</evidence>
<feature type="repeat" description="ANK" evidence="3">
    <location>
        <begin position="148"/>
        <end position="169"/>
    </location>
</feature>
<keyword evidence="5" id="KW-1133">Transmembrane helix</keyword>
<keyword evidence="5" id="KW-0812">Transmembrane</keyword>
<evidence type="ECO:0000256" key="5">
    <source>
        <dbReference type="SAM" id="Phobius"/>
    </source>
</evidence>
<feature type="transmembrane region" description="Helical" evidence="5">
    <location>
        <begin position="547"/>
        <end position="567"/>
    </location>
</feature>
<gene>
    <name evidence="6" type="ORF">AB1Y20_002939</name>
</gene>
<dbReference type="Pfam" id="PF12796">
    <property type="entry name" value="Ank_2"/>
    <property type="match status" value="1"/>
</dbReference>
<feature type="transmembrane region" description="Helical" evidence="5">
    <location>
        <begin position="732"/>
        <end position="756"/>
    </location>
</feature>
<keyword evidence="5" id="KW-0472">Membrane</keyword>
<reference evidence="6 7" key="1">
    <citation type="journal article" date="2024" name="Science">
        <title>Giant polyketide synthase enzymes in the biosynthesis of giant marine polyether toxins.</title>
        <authorList>
            <person name="Fallon T.R."/>
            <person name="Shende V.V."/>
            <person name="Wierzbicki I.H."/>
            <person name="Pendleton A.L."/>
            <person name="Watervoot N.F."/>
            <person name="Auber R.P."/>
            <person name="Gonzalez D.J."/>
            <person name="Wisecaver J.H."/>
            <person name="Moore B.S."/>
        </authorList>
    </citation>
    <scope>NUCLEOTIDE SEQUENCE [LARGE SCALE GENOMIC DNA]</scope>
    <source>
        <strain evidence="6 7">12B1</strain>
    </source>
</reference>
<keyword evidence="2 3" id="KW-0040">ANK repeat</keyword>
<evidence type="ECO:0000313" key="7">
    <source>
        <dbReference type="Proteomes" id="UP001515480"/>
    </source>
</evidence>
<dbReference type="Proteomes" id="UP001515480">
    <property type="component" value="Unassembled WGS sequence"/>
</dbReference>
<organism evidence="6 7">
    <name type="scientific">Prymnesium parvum</name>
    <name type="common">Toxic golden alga</name>
    <dbReference type="NCBI Taxonomy" id="97485"/>
    <lineage>
        <taxon>Eukaryota</taxon>
        <taxon>Haptista</taxon>
        <taxon>Haptophyta</taxon>
        <taxon>Prymnesiophyceae</taxon>
        <taxon>Prymnesiales</taxon>
        <taxon>Prymnesiaceae</taxon>
        <taxon>Prymnesium</taxon>
    </lineage>
</organism>
<feature type="repeat" description="ANK" evidence="3">
    <location>
        <begin position="215"/>
        <end position="247"/>
    </location>
</feature>
<feature type="transmembrane region" description="Helical" evidence="5">
    <location>
        <begin position="692"/>
        <end position="712"/>
    </location>
</feature>
<feature type="repeat" description="ANK" evidence="3">
    <location>
        <begin position="113"/>
        <end position="146"/>
    </location>
</feature>